<dbReference type="RefSeq" id="WP_077926587.1">
    <property type="nucleotide sequence ID" value="NZ_BAABKE010000007.1"/>
</dbReference>
<evidence type="ECO:0008006" key="4">
    <source>
        <dbReference type="Google" id="ProtNLM"/>
    </source>
</evidence>
<organism evidence="2 3">
    <name type="scientific">Wohlfahrtiimonas larvae</name>
    <dbReference type="NCBI Taxonomy" id="1157986"/>
    <lineage>
        <taxon>Bacteria</taxon>
        <taxon>Pseudomonadati</taxon>
        <taxon>Pseudomonadota</taxon>
        <taxon>Gammaproteobacteria</taxon>
        <taxon>Cardiobacteriales</taxon>
        <taxon>Ignatzschineriaceae</taxon>
        <taxon>Wohlfahrtiimonas</taxon>
    </lineage>
</organism>
<keyword evidence="1" id="KW-1133">Transmembrane helix</keyword>
<feature type="transmembrane region" description="Helical" evidence="1">
    <location>
        <begin position="78"/>
        <end position="98"/>
    </location>
</feature>
<feature type="transmembrane region" description="Helical" evidence="1">
    <location>
        <begin position="30"/>
        <end position="57"/>
    </location>
</feature>
<feature type="transmembrane region" description="Helical" evidence="1">
    <location>
        <begin position="7"/>
        <end position="24"/>
    </location>
</feature>
<keyword evidence="1" id="KW-0472">Membrane</keyword>
<dbReference type="EMBL" id="BAABKE010000007">
    <property type="protein sequence ID" value="GAA5102706.1"/>
    <property type="molecule type" value="Genomic_DNA"/>
</dbReference>
<evidence type="ECO:0000256" key="1">
    <source>
        <dbReference type="SAM" id="Phobius"/>
    </source>
</evidence>
<gene>
    <name evidence="2" type="ORF">GCM10023338_20350</name>
</gene>
<evidence type="ECO:0000313" key="3">
    <source>
        <dbReference type="Proteomes" id="UP001500631"/>
    </source>
</evidence>
<comment type="caution">
    <text evidence="2">The sequence shown here is derived from an EMBL/GenBank/DDBJ whole genome shotgun (WGS) entry which is preliminary data.</text>
</comment>
<name>A0ABP9MV75_9GAMM</name>
<keyword evidence="1" id="KW-0812">Transmembrane</keyword>
<proteinExistence type="predicted"/>
<evidence type="ECO:0000313" key="2">
    <source>
        <dbReference type="EMBL" id="GAA5102706.1"/>
    </source>
</evidence>
<keyword evidence="3" id="KW-1185">Reference proteome</keyword>
<accession>A0ABP9MV75</accession>
<dbReference type="Proteomes" id="UP001500631">
    <property type="component" value="Unassembled WGS sequence"/>
</dbReference>
<reference evidence="3" key="1">
    <citation type="journal article" date="2019" name="Int. J. Syst. Evol. Microbiol.">
        <title>The Global Catalogue of Microorganisms (GCM) 10K type strain sequencing project: providing services to taxonomists for standard genome sequencing and annotation.</title>
        <authorList>
            <consortium name="The Broad Institute Genomics Platform"/>
            <consortium name="The Broad Institute Genome Sequencing Center for Infectious Disease"/>
            <person name="Wu L."/>
            <person name="Ma J."/>
        </authorList>
    </citation>
    <scope>NUCLEOTIDE SEQUENCE [LARGE SCALE GENOMIC DNA]</scope>
    <source>
        <strain evidence="3">JCM 18424</strain>
    </source>
</reference>
<sequence>MTKKKICILMITIAVLSLILSIWMKTDMQFLLSTIFTINGIMFSIGLGLISSFNLQGIKNKSYLRDIRSNIANVRNSFIWLFVLSSISFILTNIFKNLITVYSLNIEFTNIHIVEIDFNVSVCSLLLMSYSIAYFIYNFIEIQNLNNSIVDRLLEEE</sequence>
<protein>
    <recommendedName>
        <fullName evidence="4">DUF2975 domain-containing protein</fullName>
    </recommendedName>
</protein>
<feature type="transmembrane region" description="Helical" evidence="1">
    <location>
        <begin position="118"/>
        <end position="137"/>
    </location>
</feature>